<dbReference type="SMART" id="SM01162">
    <property type="entry name" value="DUF1771"/>
    <property type="match status" value="1"/>
</dbReference>
<evidence type="ECO:0000259" key="2">
    <source>
        <dbReference type="SMART" id="SM01162"/>
    </source>
</evidence>
<feature type="compositionally biased region" description="Polar residues" evidence="1">
    <location>
        <begin position="20"/>
        <end position="36"/>
    </location>
</feature>
<dbReference type="PANTHER" id="PTHR47872:SF1">
    <property type="entry name" value="NUCLEAR RNA EXPORT FACTOR SDE5-RELATED"/>
    <property type="match status" value="1"/>
</dbReference>
<name>A0A843UYB7_COLES</name>
<accession>A0A843UYB7</accession>
<gene>
    <name evidence="3" type="ORF">Taro_021179</name>
</gene>
<sequence length="204" mass="23162">MPQDRLPILGSQHSEVKDLSSAQRKSSDSYSMNKSGSDFRQEVLESLFCAPKRFEETPKRAQLQLGLNRTRVVGQKVVSAPLDDVNPRPPTDITKEVDDNEDDSYPILRRAAKQSWDLMKRYYEAAVDAFNKGDRAKADYLIEQGKHYNKMAREADENSARKVLDSRNVESENDFVLDLHTHDAKNGVKLLKCHLRSLAGIPCK</sequence>
<feature type="region of interest" description="Disordered" evidence="1">
    <location>
        <begin position="1"/>
        <end position="36"/>
    </location>
</feature>
<reference evidence="3" key="1">
    <citation type="submission" date="2017-07" db="EMBL/GenBank/DDBJ databases">
        <title>Taro Niue Genome Assembly and Annotation.</title>
        <authorList>
            <person name="Atibalentja N."/>
            <person name="Keating K."/>
            <person name="Fields C.J."/>
        </authorList>
    </citation>
    <scope>NUCLEOTIDE SEQUENCE</scope>
    <source>
        <strain evidence="3">Niue_2</strain>
        <tissue evidence="3">Leaf</tissue>
    </source>
</reference>
<dbReference type="EMBL" id="NMUH01001074">
    <property type="protein sequence ID" value="MQL88625.1"/>
    <property type="molecule type" value="Genomic_DNA"/>
</dbReference>
<keyword evidence="4" id="KW-1185">Reference proteome</keyword>
<evidence type="ECO:0000256" key="1">
    <source>
        <dbReference type="SAM" id="MobiDB-lite"/>
    </source>
</evidence>
<evidence type="ECO:0000313" key="3">
    <source>
        <dbReference type="EMBL" id="MQL88625.1"/>
    </source>
</evidence>
<dbReference type="Pfam" id="PF08590">
    <property type="entry name" value="DUF1771"/>
    <property type="match status" value="1"/>
</dbReference>
<dbReference type="OrthoDB" id="1928104at2759"/>
<dbReference type="PANTHER" id="PTHR47872">
    <property type="entry name" value="NUCLEAR RNA EXPORT FACTOR SDE5-RELATED"/>
    <property type="match status" value="1"/>
</dbReference>
<dbReference type="InterPro" id="IPR013899">
    <property type="entry name" value="DUF1771"/>
</dbReference>
<evidence type="ECO:0000313" key="4">
    <source>
        <dbReference type="Proteomes" id="UP000652761"/>
    </source>
</evidence>
<dbReference type="AlphaFoldDB" id="A0A843UYB7"/>
<proteinExistence type="predicted"/>
<feature type="domain" description="DUF1771" evidence="2">
    <location>
        <begin position="104"/>
        <end position="169"/>
    </location>
</feature>
<protein>
    <recommendedName>
        <fullName evidence="2">DUF1771 domain-containing protein</fullName>
    </recommendedName>
</protein>
<organism evidence="3 4">
    <name type="scientific">Colocasia esculenta</name>
    <name type="common">Wild taro</name>
    <name type="synonym">Arum esculentum</name>
    <dbReference type="NCBI Taxonomy" id="4460"/>
    <lineage>
        <taxon>Eukaryota</taxon>
        <taxon>Viridiplantae</taxon>
        <taxon>Streptophyta</taxon>
        <taxon>Embryophyta</taxon>
        <taxon>Tracheophyta</taxon>
        <taxon>Spermatophyta</taxon>
        <taxon>Magnoliopsida</taxon>
        <taxon>Liliopsida</taxon>
        <taxon>Araceae</taxon>
        <taxon>Aroideae</taxon>
        <taxon>Colocasieae</taxon>
        <taxon>Colocasia</taxon>
    </lineage>
</organism>
<comment type="caution">
    <text evidence="3">The sequence shown here is derived from an EMBL/GenBank/DDBJ whole genome shotgun (WGS) entry which is preliminary data.</text>
</comment>
<dbReference type="Proteomes" id="UP000652761">
    <property type="component" value="Unassembled WGS sequence"/>
</dbReference>